<dbReference type="EMBL" id="HBIO01011526">
    <property type="protein sequence ID" value="CAE0464132.1"/>
    <property type="molecule type" value="Transcribed_RNA"/>
</dbReference>
<organism evidence="1">
    <name type="scientific">Chaetoceros debilis</name>
    <dbReference type="NCBI Taxonomy" id="122233"/>
    <lineage>
        <taxon>Eukaryota</taxon>
        <taxon>Sar</taxon>
        <taxon>Stramenopiles</taxon>
        <taxon>Ochrophyta</taxon>
        <taxon>Bacillariophyta</taxon>
        <taxon>Coscinodiscophyceae</taxon>
        <taxon>Chaetocerotophycidae</taxon>
        <taxon>Chaetocerotales</taxon>
        <taxon>Chaetocerotaceae</taxon>
        <taxon>Chaetoceros</taxon>
    </lineage>
</organism>
<evidence type="ECO:0000313" key="1">
    <source>
        <dbReference type="EMBL" id="CAE0464132.1"/>
    </source>
</evidence>
<gene>
    <name evidence="1" type="ORF">CDEB00056_LOCUS8973</name>
</gene>
<protein>
    <submittedName>
        <fullName evidence="1">Uncharacterized protein</fullName>
    </submittedName>
</protein>
<reference evidence="1" key="1">
    <citation type="submission" date="2021-01" db="EMBL/GenBank/DDBJ databases">
        <authorList>
            <person name="Corre E."/>
            <person name="Pelletier E."/>
            <person name="Niang G."/>
            <person name="Scheremetjew M."/>
            <person name="Finn R."/>
            <person name="Kale V."/>
            <person name="Holt S."/>
            <person name="Cochrane G."/>
            <person name="Meng A."/>
            <person name="Brown T."/>
            <person name="Cohen L."/>
        </authorList>
    </citation>
    <scope>NUCLEOTIDE SEQUENCE</scope>
    <source>
        <strain evidence="1">MM31A-1</strain>
    </source>
</reference>
<proteinExistence type="predicted"/>
<dbReference type="AlphaFoldDB" id="A0A7S3V8C9"/>
<sequence length="159" mass="17473">MRVVEQRNWHVMEHDRFDSMRFFCSRSVSINQLPALFIHSINITQIVASKNCMLLVIFNQATEQNNLDSESIACQHHLTLTRCYPACMMVCYTGRKKLTLLQRCMQIVLPDESNIGLKRGSCSEASLSTFISAGLVSGLVVACISAGAGEGAEEGTGAV</sequence>
<accession>A0A7S3V8C9</accession>
<name>A0A7S3V8C9_9STRA</name>